<gene>
    <name evidence="3" type="ORF">F8172_14780</name>
</gene>
<dbReference type="InterPro" id="IPR037953">
    <property type="entry name" value="SbnI-like_N"/>
</dbReference>
<sequence>MLPELRVLPIESVFLHEEYELDRLLGISQKIKKEQKLKNPPIALQINEDKYLILDGAHRTSSLIKLNCKRIVVQVVDINQVSINAWAHHVPNDALLIDELKNNPGIELSAQKQVNSLLASIHFNNNVFYLYNKNSSLSNISEKVSRWKEIVNSYTDKYEFKRIHNNEVLPTEGITFKYPALDFNEIVRIVESNLLLPAGVTKFSLDCGRVLNLNIPLSFLIREDLDQDNWNELLKDWESSIRLYTDPIYLCEA</sequence>
<keyword evidence="1" id="KW-0547">Nucleotide-binding</keyword>
<keyword evidence="2" id="KW-0067">ATP-binding</keyword>
<name>A0A9W7QHF8_BACCE</name>
<accession>A0A9W7QHF8</accession>
<dbReference type="RefSeq" id="WP_078984750.1">
    <property type="nucleotide sequence ID" value="NZ_JBHHNZ010000008.1"/>
</dbReference>
<evidence type="ECO:0000313" key="3">
    <source>
        <dbReference type="EMBL" id="KAB2395338.1"/>
    </source>
</evidence>
<dbReference type="InterPro" id="IPR036086">
    <property type="entry name" value="ParB/Sulfiredoxin_sf"/>
</dbReference>
<organism evidence="3 4">
    <name type="scientific">Bacillus cereus</name>
    <dbReference type="NCBI Taxonomy" id="1396"/>
    <lineage>
        <taxon>Bacteria</taxon>
        <taxon>Bacillati</taxon>
        <taxon>Bacillota</taxon>
        <taxon>Bacilli</taxon>
        <taxon>Bacillales</taxon>
        <taxon>Bacillaceae</taxon>
        <taxon>Bacillus</taxon>
        <taxon>Bacillus cereus group</taxon>
    </lineage>
</organism>
<evidence type="ECO:0000256" key="2">
    <source>
        <dbReference type="ARBA" id="ARBA00022840"/>
    </source>
</evidence>
<proteinExistence type="predicted"/>
<dbReference type="SUPFAM" id="SSF110849">
    <property type="entry name" value="ParB/Sulfiredoxin"/>
    <property type="match status" value="1"/>
</dbReference>
<comment type="caution">
    <text evidence="3">The sequence shown here is derived from an EMBL/GenBank/DDBJ whole genome shotgun (WGS) entry which is preliminary data.</text>
</comment>
<protein>
    <recommendedName>
        <fullName evidence="5">ParB/Sulfiredoxin domain-containing protein</fullName>
    </recommendedName>
</protein>
<dbReference type="GO" id="GO:0005524">
    <property type="term" value="F:ATP binding"/>
    <property type="evidence" value="ECO:0007669"/>
    <property type="project" value="UniProtKB-KW"/>
</dbReference>
<reference evidence="3 4" key="1">
    <citation type="submission" date="2019-10" db="EMBL/GenBank/DDBJ databases">
        <title>Bacillus from the desert of Cuatro Cinegas, Coahuila.</title>
        <authorList>
            <person name="Olmedo-Alvarez G."/>
            <person name="Saldana S."/>
            <person name="Barcelo D."/>
        </authorList>
    </citation>
    <scope>NUCLEOTIDE SEQUENCE [LARGE SCALE GENOMIC DNA]</scope>
    <source>
        <strain evidence="3 4">CH417_13T</strain>
    </source>
</reference>
<evidence type="ECO:0008006" key="5">
    <source>
        <dbReference type="Google" id="ProtNLM"/>
    </source>
</evidence>
<dbReference type="EMBL" id="WBPP01000017">
    <property type="protein sequence ID" value="KAB2395338.1"/>
    <property type="molecule type" value="Genomic_DNA"/>
</dbReference>
<evidence type="ECO:0000256" key="1">
    <source>
        <dbReference type="ARBA" id="ARBA00022741"/>
    </source>
</evidence>
<dbReference type="CDD" id="cd16388">
    <property type="entry name" value="SbnI_like_N"/>
    <property type="match status" value="1"/>
</dbReference>
<dbReference type="Gene3D" id="3.90.1530.10">
    <property type="entry name" value="Conserved hypothetical protein from pyrococcus furiosus pfu- 392566-001, ParB domain"/>
    <property type="match status" value="1"/>
</dbReference>
<evidence type="ECO:0000313" key="4">
    <source>
        <dbReference type="Proteomes" id="UP000475765"/>
    </source>
</evidence>
<dbReference type="AlphaFoldDB" id="A0A9W7QHF8"/>
<dbReference type="Gene3D" id="3.30.1760.10">
    <property type="entry name" value="Conserved hypothetical protein from pyrococcus furiosus pfu- 392566-001, domain 2"/>
    <property type="match status" value="1"/>
</dbReference>
<dbReference type="InterPro" id="IPR023098">
    <property type="entry name" value="SerK/SbnI_C"/>
</dbReference>
<dbReference type="PIRSF" id="PIRSF032543">
    <property type="entry name" value="UCP032543_ParB-like"/>
    <property type="match status" value="1"/>
</dbReference>
<dbReference type="Proteomes" id="UP000475765">
    <property type="component" value="Unassembled WGS sequence"/>
</dbReference>
<dbReference type="InterPro" id="IPR016999">
    <property type="entry name" value="SbnI-like"/>
</dbReference>